<sequence length="263" mass="29971">MSSAAIIPLLVPYRDAPNPLPDFLPDSDGSENYIPRAERGLTCPLHKLIRDAAKSARDNPTKTSDASTMNEIVKHLRSKPNDVLSLNGVGWTPLHLALYHRLSYSLIDLLLTSLPPSLRPILCSTRTLKCSRLPLHFASRFIDDIRIYELLQSLHPSGVLEKCSNEVTPVERAKVNKKDLRIISFLSNEEKKQMVIWRRKRRNLDLRYEAISCMDRKWEEEGSETKDFRVFVYGYCKEREIGLFRDIISYIGVVEDDGGGGSE</sequence>
<dbReference type="InterPro" id="IPR036770">
    <property type="entry name" value="Ankyrin_rpt-contain_sf"/>
</dbReference>
<dbReference type="OrthoDB" id="10454821at2759"/>
<reference evidence="2" key="1">
    <citation type="journal article" date="2023" name="Commun. Biol.">
        <title>Genome analysis of Parmales, the sister group of diatoms, reveals the evolutionary specialization of diatoms from phago-mixotrophs to photoautotrophs.</title>
        <authorList>
            <person name="Ban H."/>
            <person name="Sato S."/>
            <person name="Yoshikawa S."/>
            <person name="Yamada K."/>
            <person name="Nakamura Y."/>
            <person name="Ichinomiya M."/>
            <person name="Sato N."/>
            <person name="Blanc-Mathieu R."/>
            <person name="Endo H."/>
            <person name="Kuwata A."/>
            <person name="Ogata H."/>
        </authorList>
    </citation>
    <scope>NUCLEOTIDE SEQUENCE [LARGE SCALE GENOMIC DNA]</scope>
    <source>
        <strain evidence="2">NIES 3701</strain>
    </source>
</reference>
<dbReference type="Gene3D" id="1.25.40.20">
    <property type="entry name" value="Ankyrin repeat-containing domain"/>
    <property type="match status" value="1"/>
</dbReference>
<dbReference type="SUPFAM" id="SSF48403">
    <property type="entry name" value="Ankyrin repeat"/>
    <property type="match status" value="1"/>
</dbReference>
<proteinExistence type="predicted"/>
<evidence type="ECO:0000313" key="2">
    <source>
        <dbReference type="Proteomes" id="UP001165085"/>
    </source>
</evidence>
<gene>
    <name evidence="1" type="ORF">TrST_g12578</name>
</gene>
<name>A0A9W7B1Y8_9STRA</name>
<accession>A0A9W7B1Y8</accession>
<protein>
    <recommendedName>
        <fullName evidence="3">Ankyrin</fullName>
    </recommendedName>
</protein>
<keyword evidence="2" id="KW-1185">Reference proteome</keyword>
<comment type="caution">
    <text evidence="1">The sequence shown here is derived from an EMBL/GenBank/DDBJ whole genome shotgun (WGS) entry which is preliminary data.</text>
</comment>
<dbReference type="AlphaFoldDB" id="A0A9W7B1Y8"/>
<evidence type="ECO:0000313" key="1">
    <source>
        <dbReference type="EMBL" id="GMH82407.1"/>
    </source>
</evidence>
<organism evidence="1 2">
    <name type="scientific">Triparma strigata</name>
    <dbReference type="NCBI Taxonomy" id="1606541"/>
    <lineage>
        <taxon>Eukaryota</taxon>
        <taxon>Sar</taxon>
        <taxon>Stramenopiles</taxon>
        <taxon>Ochrophyta</taxon>
        <taxon>Bolidophyceae</taxon>
        <taxon>Parmales</taxon>
        <taxon>Triparmaceae</taxon>
        <taxon>Triparma</taxon>
    </lineage>
</organism>
<dbReference type="Proteomes" id="UP001165085">
    <property type="component" value="Unassembled WGS sequence"/>
</dbReference>
<dbReference type="EMBL" id="BRXY01000267">
    <property type="protein sequence ID" value="GMH82407.1"/>
    <property type="molecule type" value="Genomic_DNA"/>
</dbReference>
<evidence type="ECO:0008006" key="3">
    <source>
        <dbReference type="Google" id="ProtNLM"/>
    </source>
</evidence>